<gene>
    <name evidence="18" type="ORF">DFP72DRAFT_1061307</name>
</gene>
<dbReference type="GO" id="GO:0006508">
    <property type="term" value="P:proteolysis"/>
    <property type="evidence" value="ECO:0007669"/>
    <property type="project" value="UniProtKB-KW"/>
</dbReference>
<keyword evidence="10 15" id="KW-0720">Serine protease</keyword>
<comment type="function">
    <text evidence="2">Secreted tripeptidyl-peptidase which degrades proteins at acidic pHs and is involved in virulence.</text>
</comment>
<dbReference type="GO" id="GO:0046872">
    <property type="term" value="F:metal ion binding"/>
    <property type="evidence" value="ECO:0007669"/>
    <property type="project" value="UniProtKB-UniRule"/>
</dbReference>
<dbReference type="Gene3D" id="3.40.50.200">
    <property type="entry name" value="Peptidase S8/S53 domain"/>
    <property type="match status" value="1"/>
</dbReference>
<comment type="catalytic activity">
    <reaction evidence="1">
        <text>Release of an N-terminal tripeptide from a polypeptide.</text>
        <dbReference type="EC" id="3.4.14.10"/>
    </reaction>
</comment>
<dbReference type="InterPro" id="IPR050819">
    <property type="entry name" value="Tripeptidyl-peptidase_I"/>
</dbReference>
<dbReference type="PANTHER" id="PTHR14218:SF15">
    <property type="entry name" value="TRIPEPTIDYL-PEPTIDASE 1"/>
    <property type="match status" value="1"/>
</dbReference>
<dbReference type="GO" id="GO:0008240">
    <property type="term" value="F:tripeptidyl-peptidase activity"/>
    <property type="evidence" value="ECO:0007669"/>
    <property type="project" value="UniProtKB-EC"/>
</dbReference>
<evidence type="ECO:0000256" key="15">
    <source>
        <dbReference type="PROSITE-ProRule" id="PRU01032"/>
    </source>
</evidence>
<dbReference type="FunFam" id="3.40.50.200:FF:000015">
    <property type="entry name" value="Tripeptidyl peptidase A"/>
    <property type="match status" value="1"/>
</dbReference>
<dbReference type="AlphaFoldDB" id="A0A8H6ICU7"/>
<feature type="binding site" evidence="15">
    <location>
        <position position="567"/>
    </location>
    <ligand>
        <name>Ca(2+)</name>
        <dbReference type="ChEBI" id="CHEBI:29108"/>
    </ligand>
</feature>
<keyword evidence="8 16" id="KW-0732">Signal</keyword>
<dbReference type="InterPro" id="IPR023828">
    <property type="entry name" value="Peptidase_S8_Ser-AS"/>
</dbReference>
<proteinExistence type="predicted"/>
<dbReference type="CDD" id="cd11377">
    <property type="entry name" value="Pro-peptidase_S53"/>
    <property type="match status" value="1"/>
</dbReference>
<dbReference type="InterPro" id="IPR036852">
    <property type="entry name" value="Peptidase_S8/S53_dom_sf"/>
</dbReference>
<keyword evidence="12" id="KW-0843">Virulence</keyword>
<keyword evidence="13" id="KW-0865">Zymogen</keyword>
<evidence type="ECO:0000256" key="9">
    <source>
        <dbReference type="ARBA" id="ARBA00022801"/>
    </source>
</evidence>
<keyword evidence="6 15" id="KW-0645">Protease</keyword>
<keyword evidence="5" id="KW-0964">Secreted</keyword>
<feature type="active site" description="Charge relay system" evidence="15">
    <location>
        <position position="525"/>
    </location>
</feature>
<evidence type="ECO:0000256" key="3">
    <source>
        <dbReference type="ARBA" id="ARBA00004239"/>
    </source>
</evidence>
<evidence type="ECO:0000256" key="2">
    <source>
        <dbReference type="ARBA" id="ARBA00002451"/>
    </source>
</evidence>
<comment type="caution">
    <text evidence="18">The sequence shown here is derived from an EMBL/GenBank/DDBJ whole genome shotgun (WGS) entry which is preliminary data.</text>
</comment>
<evidence type="ECO:0000256" key="8">
    <source>
        <dbReference type="ARBA" id="ARBA00022729"/>
    </source>
</evidence>
<dbReference type="InterPro" id="IPR030400">
    <property type="entry name" value="Sedolisin_dom"/>
</dbReference>
<evidence type="ECO:0000313" key="18">
    <source>
        <dbReference type="EMBL" id="KAF6762022.1"/>
    </source>
</evidence>
<feature type="domain" description="Peptidase S53" evidence="17">
    <location>
        <begin position="231"/>
        <end position="607"/>
    </location>
</feature>
<evidence type="ECO:0000256" key="4">
    <source>
        <dbReference type="ARBA" id="ARBA00012462"/>
    </source>
</evidence>
<feature type="active site" description="Charge relay system" evidence="15">
    <location>
        <position position="311"/>
    </location>
</feature>
<evidence type="ECO:0000256" key="10">
    <source>
        <dbReference type="ARBA" id="ARBA00022825"/>
    </source>
</evidence>
<feature type="chain" id="PRO_5034065639" description="tripeptidyl-peptidase II" evidence="16">
    <location>
        <begin position="21"/>
        <end position="607"/>
    </location>
</feature>
<evidence type="ECO:0000256" key="13">
    <source>
        <dbReference type="ARBA" id="ARBA00023145"/>
    </source>
</evidence>
<feature type="binding site" evidence="15">
    <location>
        <position position="587"/>
    </location>
    <ligand>
        <name>Ca(2+)</name>
        <dbReference type="ChEBI" id="CHEBI:29108"/>
    </ligand>
</feature>
<evidence type="ECO:0000256" key="14">
    <source>
        <dbReference type="ARBA" id="ARBA00023180"/>
    </source>
</evidence>
<evidence type="ECO:0000313" key="19">
    <source>
        <dbReference type="Proteomes" id="UP000521943"/>
    </source>
</evidence>
<dbReference type="InterPro" id="IPR000209">
    <property type="entry name" value="Peptidase_S8/S53_dom"/>
</dbReference>
<dbReference type="GO" id="GO:0005576">
    <property type="term" value="C:extracellular region"/>
    <property type="evidence" value="ECO:0007669"/>
    <property type="project" value="UniProtKB-SubCell"/>
</dbReference>
<comment type="subcellular location">
    <subcellularLocation>
        <location evidence="3">Secreted</location>
        <location evidence="3">Extracellular space</location>
    </subcellularLocation>
</comment>
<evidence type="ECO:0000259" key="17">
    <source>
        <dbReference type="PROSITE" id="PS51695"/>
    </source>
</evidence>
<dbReference type="SUPFAM" id="SSF52743">
    <property type="entry name" value="Subtilisin-like"/>
    <property type="match status" value="1"/>
</dbReference>
<dbReference type="EMBL" id="JACGCI010000008">
    <property type="protein sequence ID" value="KAF6762022.1"/>
    <property type="molecule type" value="Genomic_DNA"/>
</dbReference>
<keyword evidence="9 15" id="KW-0378">Hydrolase</keyword>
<feature type="binding site" evidence="15">
    <location>
        <position position="568"/>
    </location>
    <ligand>
        <name>Ca(2+)</name>
        <dbReference type="ChEBI" id="CHEBI:29108"/>
    </ligand>
</feature>
<dbReference type="Proteomes" id="UP000521943">
    <property type="component" value="Unassembled WGS sequence"/>
</dbReference>
<dbReference type="InterPro" id="IPR015366">
    <property type="entry name" value="S53_propep"/>
</dbReference>
<evidence type="ECO:0000256" key="12">
    <source>
        <dbReference type="ARBA" id="ARBA00023026"/>
    </source>
</evidence>
<sequence length="607" mass="66155">MLAAYRKLFSLLLLVGYAWAIPGLGNGSPFGDFEVKEALSQPPAGWKTVSEAPADHLISLRIGLPQPNFEALEQHLFEVSNPDHERYGQHLSKEQVEELVKPSSASLDAVNEWLEAHGFAEVELDRSPAKDWVSIKVPVKVAEKMLGTKYNIWKHDESGDTLVRTTSYSLPKSLHAHIDVIQPTTMFSRFNPLATTLHLPDAPLRAAITYKAPSRASDARLASIDPACSASITVNCLKQLYNTVGYVPKAPKKNSIGVTGYLEQFANENDLKAFYAEQVPEAVNSTFKFISVNGGENSQDPFSAGFEANLDVQFAFGLTYPTPGTFWSTGGRPPFKPDLIVTENTNEPYAEWVDFVLKQKDVPYVISTSYGEPEQSVPEAYARRVCNSFAQLGARGISILFSSGDGGVGDGWDDPTQTKCKTNDGRNVTRFMPTFPATCPYVTAVGGTTDIPEISVYFSGGGFSDYWPRPAYQARHVSDWFKTIPKVLYKDLYNPAGRGFPDVAAQGTRFRVFWRGEGFGIGGTSASAPAFAGIVALLNDARLGRGKRPLGFLNPVLYQKGYAGLNDITGGHMNPGCGTTGFNSTEGWDPITGLGTPDFVKLKAILT</sequence>
<keyword evidence="7 15" id="KW-0479">Metal-binding</keyword>
<dbReference type="PANTHER" id="PTHR14218">
    <property type="entry name" value="PROTEASE S8 TRIPEPTIDYL PEPTIDASE I CLN2"/>
    <property type="match status" value="1"/>
</dbReference>
<evidence type="ECO:0000256" key="5">
    <source>
        <dbReference type="ARBA" id="ARBA00022525"/>
    </source>
</evidence>
<keyword evidence="19" id="KW-1185">Reference proteome</keyword>
<feature type="active site" description="Charge relay system" evidence="15">
    <location>
        <position position="307"/>
    </location>
</feature>
<comment type="cofactor">
    <cofactor evidence="15">
        <name>Ca(2+)</name>
        <dbReference type="ChEBI" id="CHEBI:29108"/>
    </cofactor>
    <text evidence="15">Binds 1 Ca(2+) ion per subunit.</text>
</comment>
<accession>A0A8H6ICU7</accession>
<feature type="binding site" evidence="15">
    <location>
        <position position="589"/>
    </location>
    <ligand>
        <name>Ca(2+)</name>
        <dbReference type="ChEBI" id="CHEBI:29108"/>
    </ligand>
</feature>
<dbReference type="EC" id="3.4.14.10" evidence="4"/>
<keyword evidence="14" id="KW-0325">Glycoprotein</keyword>
<dbReference type="PROSITE" id="PS51695">
    <property type="entry name" value="SEDOLISIN"/>
    <property type="match status" value="1"/>
</dbReference>
<evidence type="ECO:0000256" key="7">
    <source>
        <dbReference type="ARBA" id="ARBA00022723"/>
    </source>
</evidence>
<dbReference type="SUPFAM" id="SSF54897">
    <property type="entry name" value="Protease propeptides/inhibitors"/>
    <property type="match status" value="1"/>
</dbReference>
<organism evidence="18 19">
    <name type="scientific">Ephemerocybe angulata</name>
    <dbReference type="NCBI Taxonomy" id="980116"/>
    <lineage>
        <taxon>Eukaryota</taxon>
        <taxon>Fungi</taxon>
        <taxon>Dikarya</taxon>
        <taxon>Basidiomycota</taxon>
        <taxon>Agaricomycotina</taxon>
        <taxon>Agaricomycetes</taxon>
        <taxon>Agaricomycetidae</taxon>
        <taxon>Agaricales</taxon>
        <taxon>Agaricineae</taxon>
        <taxon>Psathyrellaceae</taxon>
        <taxon>Ephemerocybe</taxon>
    </lineage>
</organism>
<dbReference type="Pfam" id="PF09286">
    <property type="entry name" value="Pro-kuma_activ"/>
    <property type="match status" value="1"/>
</dbReference>
<protein>
    <recommendedName>
        <fullName evidence="4">tripeptidyl-peptidase II</fullName>
        <ecNumber evidence="4">3.4.14.10</ecNumber>
    </recommendedName>
</protein>
<dbReference type="SMART" id="SM00944">
    <property type="entry name" value="Pro-kuma_activ"/>
    <property type="match status" value="1"/>
</dbReference>
<evidence type="ECO:0000256" key="16">
    <source>
        <dbReference type="SAM" id="SignalP"/>
    </source>
</evidence>
<dbReference type="PROSITE" id="PS00138">
    <property type="entry name" value="SUBTILASE_SER"/>
    <property type="match status" value="1"/>
</dbReference>
<name>A0A8H6ICU7_9AGAR</name>
<dbReference type="GO" id="GO:0004252">
    <property type="term" value="F:serine-type endopeptidase activity"/>
    <property type="evidence" value="ECO:0007669"/>
    <property type="project" value="UniProtKB-UniRule"/>
</dbReference>
<keyword evidence="11 15" id="KW-0106">Calcium</keyword>
<evidence type="ECO:0000256" key="6">
    <source>
        <dbReference type="ARBA" id="ARBA00022670"/>
    </source>
</evidence>
<feature type="signal peptide" evidence="16">
    <location>
        <begin position="1"/>
        <end position="20"/>
    </location>
</feature>
<dbReference type="OrthoDB" id="409122at2759"/>
<dbReference type="Pfam" id="PF00082">
    <property type="entry name" value="Peptidase_S8"/>
    <property type="match status" value="1"/>
</dbReference>
<evidence type="ECO:0000256" key="1">
    <source>
        <dbReference type="ARBA" id="ARBA00001910"/>
    </source>
</evidence>
<dbReference type="CDD" id="cd04056">
    <property type="entry name" value="Peptidases_S53"/>
    <property type="match status" value="1"/>
</dbReference>
<reference evidence="18 19" key="1">
    <citation type="submission" date="2020-07" db="EMBL/GenBank/DDBJ databases">
        <title>Comparative genomics of pyrophilous fungi reveals a link between fire events and developmental genes.</title>
        <authorList>
            <consortium name="DOE Joint Genome Institute"/>
            <person name="Steindorff A.S."/>
            <person name="Carver A."/>
            <person name="Calhoun S."/>
            <person name="Stillman K."/>
            <person name="Liu H."/>
            <person name="Lipzen A."/>
            <person name="Pangilinan J."/>
            <person name="Labutti K."/>
            <person name="Bruns T.D."/>
            <person name="Grigoriev I.V."/>
        </authorList>
    </citation>
    <scope>NUCLEOTIDE SEQUENCE [LARGE SCALE GENOMIC DNA]</scope>
    <source>
        <strain evidence="18 19">CBS 144469</strain>
    </source>
</reference>
<evidence type="ECO:0000256" key="11">
    <source>
        <dbReference type="ARBA" id="ARBA00022837"/>
    </source>
</evidence>